<dbReference type="HOGENOM" id="CLU_593286_0_0_1"/>
<dbReference type="VEuPathDB" id="FungiDB:MYCFIDRAFT_179109"/>
<name>M2ZZK0_PSEFD</name>
<keyword evidence="2" id="KW-1185">Reference proteome</keyword>
<evidence type="ECO:0000313" key="2">
    <source>
        <dbReference type="Proteomes" id="UP000016932"/>
    </source>
</evidence>
<dbReference type="KEGG" id="pfj:MYCFIDRAFT_179109"/>
<dbReference type="EMBL" id="KB446564">
    <property type="protein sequence ID" value="EME77591.1"/>
    <property type="molecule type" value="Genomic_DNA"/>
</dbReference>
<sequence>MPPARASFHCLHANIWSVCTTLEASYASKLHLPDIILAIVSESFRFLASFKAEDLTRTSMGTSQPDTCALRLYSFRLMISLPTNTVHTVECAASSFRYEVSAQLLTLTTLNVVAPQAICAEGPDDPVVSTPASLTLLGDNAQFHFAAVFVGMRNRITIFSTLSSFLAQYSAASSSSGVGDYIAAGLRKDASSTTIASSNSVLTSSSPSFAASRNTTTNTLFINSDHAALISSTSSSGGMSNSHHSMDVTTSTGSFAPVTSANSSIFHSSTGSTSTSANSSIHHFMNLAAPSVSAHNLTHSNSSRNASLDDSCWNSWSSHWNLLNPIKTTYVTTAVSTDIQPVTSDSSTAFWYVTVVQLTTVTQFDGAHAIATSAFTDTETYSFPSTTTIGISTVTETITTSVSAPTEGITAPPCALPSFVPHSHPAWSSPNASPERSGRFSQIKHSVLNSEMKELRRKTNQ</sequence>
<gene>
    <name evidence="1" type="ORF">MYCFIDRAFT_179109</name>
</gene>
<dbReference type="AlphaFoldDB" id="M2ZZK0"/>
<dbReference type="Proteomes" id="UP000016932">
    <property type="component" value="Unassembled WGS sequence"/>
</dbReference>
<organism evidence="1 2">
    <name type="scientific">Pseudocercospora fijiensis (strain CIRAD86)</name>
    <name type="common">Black leaf streak disease fungus</name>
    <name type="synonym">Mycosphaerella fijiensis</name>
    <dbReference type="NCBI Taxonomy" id="383855"/>
    <lineage>
        <taxon>Eukaryota</taxon>
        <taxon>Fungi</taxon>
        <taxon>Dikarya</taxon>
        <taxon>Ascomycota</taxon>
        <taxon>Pezizomycotina</taxon>
        <taxon>Dothideomycetes</taxon>
        <taxon>Dothideomycetidae</taxon>
        <taxon>Mycosphaerellales</taxon>
        <taxon>Mycosphaerellaceae</taxon>
        <taxon>Pseudocercospora</taxon>
    </lineage>
</organism>
<proteinExistence type="predicted"/>
<evidence type="ECO:0000313" key="1">
    <source>
        <dbReference type="EMBL" id="EME77591.1"/>
    </source>
</evidence>
<accession>M2ZZK0</accession>
<reference evidence="1 2" key="1">
    <citation type="journal article" date="2012" name="PLoS Pathog.">
        <title>Diverse lifestyles and strategies of plant pathogenesis encoded in the genomes of eighteen Dothideomycetes fungi.</title>
        <authorList>
            <person name="Ohm R.A."/>
            <person name="Feau N."/>
            <person name="Henrissat B."/>
            <person name="Schoch C.L."/>
            <person name="Horwitz B.A."/>
            <person name="Barry K.W."/>
            <person name="Condon B.J."/>
            <person name="Copeland A.C."/>
            <person name="Dhillon B."/>
            <person name="Glaser F."/>
            <person name="Hesse C.N."/>
            <person name="Kosti I."/>
            <person name="LaButti K."/>
            <person name="Lindquist E.A."/>
            <person name="Lucas S."/>
            <person name="Salamov A.A."/>
            <person name="Bradshaw R.E."/>
            <person name="Ciuffetti L."/>
            <person name="Hamelin R.C."/>
            <person name="Kema G.H.J."/>
            <person name="Lawrence C."/>
            <person name="Scott J.A."/>
            <person name="Spatafora J.W."/>
            <person name="Turgeon B.G."/>
            <person name="de Wit P.J.G.M."/>
            <person name="Zhong S."/>
            <person name="Goodwin S.B."/>
            <person name="Grigoriev I.V."/>
        </authorList>
    </citation>
    <scope>NUCLEOTIDE SEQUENCE [LARGE SCALE GENOMIC DNA]</scope>
    <source>
        <strain evidence="1 2">CIRAD86</strain>
    </source>
</reference>
<dbReference type="GeneID" id="19334059"/>
<dbReference type="RefSeq" id="XP_007931407.1">
    <property type="nucleotide sequence ID" value="XM_007933216.1"/>
</dbReference>
<protein>
    <submittedName>
        <fullName evidence="1">Uncharacterized protein</fullName>
    </submittedName>
</protein>